<gene>
    <name evidence="11" type="ORF">CA267_013870</name>
</gene>
<comment type="catalytic activity">
    <reaction evidence="3">
        <text>uridine(65) in tRNA = pseudouridine(65) in tRNA</text>
        <dbReference type="Rhea" id="RHEA:42536"/>
        <dbReference type="Rhea" id="RHEA-COMP:10103"/>
        <dbReference type="Rhea" id="RHEA-COMP:10104"/>
        <dbReference type="ChEBI" id="CHEBI:65314"/>
        <dbReference type="ChEBI" id="CHEBI:65315"/>
        <dbReference type="EC" id="5.4.99.26"/>
    </reaction>
</comment>
<dbReference type="AlphaFoldDB" id="A0A6M4MFL4"/>
<dbReference type="GO" id="GO:0000455">
    <property type="term" value="P:enzyme-directed rRNA pseudouridine synthesis"/>
    <property type="evidence" value="ECO:0007669"/>
    <property type="project" value="TreeGrafter"/>
</dbReference>
<evidence type="ECO:0000256" key="9">
    <source>
        <dbReference type="ARBA" id="ARBA00043049"/>
    </source>
</evidence>
<accession>A0A6M4MFL4</accession>
<dbReference type="InterPro" id="IPR006145">
    <property type="entry name" value="PsdUridine_synth_RsuA/RluA"/>
</dbReference>
<dbReference type="OrthoDB" id="9785808at2"/>
<reference evidence="12" key="1">
    <citation type="submission" date="2014-12" db="EMBL/GenBank/DDBJ databases">
        <title>Complete genome sequence of a multi-drug resistant Klebsiella pneumoniae.</title>
        <authorList>
            <person name="Hua X."/>
            <person name="Chen Q."/>
            <person name="Li X."/>
            <person name="Feng Y."/>
            <person name="Ruan Z."/>
            <person name="Yu Y."/>
        </authorList>
    </citation>
    <scope>NUCLEOTIDE SEQUENCE [LARGE SCALE GENOMIC DNA]</scope>
    <source>
        <strain evidence="12">5.12</strain>
    </source>
</reference>
<dbReference type="EC" id="5.4.99.26" evidence="5"/>
<dbReference type="KEGG" id="apel:CA267_013870"/>
<dbReference type="InterPro" id="IPR020103">
    <property type="entry name" value="PsdUridine_synth_cat_dom_sf"/>
</dbReference>
<evidence type="ECO:0000313" key="11">
    <source>
        <dbReference type="EMBL" id="QJR81767.1"/>
    </source>
</evidence>
<organism evidence="11 12">
    <name type="scientific">Alteromonas pelagimontana</name>
    <dbReference type="NCBI Taxonomy" id="1858656"/>
    <lineage>
        <taxon>Bacteria</taxon>
        <taxon>Pseudomonadati</taxon>
        <taxon>Pseudomonadota</taxon>
        <taxon>Gammaproteobacteria</taxon>
        <taxon>Alteromonadales</taxon>
        <taxon>Alteromonadaceae</taxon>
        <taxon>Alteromonas/Salinimonas group</taxon>
        <taxon>Alteromonas</taxon>
    </lineage>
</organism>
<evidence type="ECO:0000256" key="8">
    <source>
        <dbReference type="ARBA" id="ARBA00041975"/>
    </source>
</evidence>
<dbReference type="InterPro" id="IPR050188">
    <property type="entry name" value="RluA_PseudoU_synthase"/>
</dbReference>
<evidence type="ECO:0000256" key="1">
    <source>
        <dbReference type="ARBA" id="ARBA00022694"/>
    </source>
</evidence>
<evidence type="ECO:0000313" key="12">
    <source>
        <dbReference type="Proteomes" id="UP000219285"/>
    </source>
</evidence>
<evidence type="ECO:0000256" key="3">
    <source>
        <dbReference type="ARBA" id="ARBA00036607"/>
    </source>
</evidence>
<keyword evidence="12" id="KW-1185">Reference proteome</keyword>
<comment type="function">
    <text evidence="4">Responsible for synthesis of pseudouridine from uracil-65 in transfer RNAs.</text>
</comment>
<dbReference type="RefSeq" id="WP_075610665.1">
    <property type="nucleotide sequence ID" value="NZ_CP052766.1"/>
</dbReference>
<dbReference type="InterPro" id="IPR006224">
    <property type="entry name" value="PsdUridine_synth_RluA-like_CS"/>
</dbReference>
<dbReference type="GO" id="GO:0008033">
    <property type="term" value="P:tRNA processing"/>
    <property type="evidence" value="ECO:0007669"/>
    <property type="project" value="UniProtKB-KW"/>
</dbReference>
<evidence type="ECO:0000256" key="5">
    <source>
        <dbReference type="ARBA" id="ARBA00038943"/>
    </source>
</evidence>
<evidence type="ECO:0000256" key="6">
    <source>
        <dbReference type="ARBA" id="ARBA00040675"/>
    </source>
</evidence>
<dbReference type="GO" id="GO:0003723">
    <property type="term" value="F:RNA binding"/>
    <property type="evidence" value="ECO:0007669"/>
    <property type="project" value="InterPro"/>
</dbReference>
<dbReference type="GO" id="GO:0160149">
    <property type="term" value="F:tRNA pseudouridine(65) synthase activity"/>
    <property type="evidence" value="ECO:0007669"/>
    <property type="project" value="UniProtKB-EC"/>
</dbReference>
<dbReference type="Pfam" id="PF00849">
    <property type="entry name" value="PseudoU_synth_2"/>
    <property type="match status" value="1"/>
</dbReference>
<dbReference type="PANTHER" id="PTHR21600:SF56">
    <property type="entry name" value="TRNA PSEUDOURIDINE SYNTHASE C"/>
    <property type="match status" value="1"/>
</dbReference>
<name>A0A6M4MFL4_9ALTE</name>
<evidence type="ECO:0000256" key="7">
    <source>
        <dbReference type="ARBA" id="ARBA00041803"/>
    </source>
</evidence>
<feature type="domain" description="Pseudouridine synthase RsuA/RluA-like" evidence="10">
    <location>
        <begin position="16"/>
        <end position="175"/>
    </location>
</feature>
<sequence length="246" mass="28091">MENIESLSILYQDDYLVAIDKPASLLVHRSPIDKRETRFAVQLLRDQVGQHVYPVHRLDRPTSGILLFAFSGDLAGMIGKQMMQKQVAKTYHAVVRGFIVGSGCIDYALSFKRDKIADKHRGENIAPQPATTDYQALARYELPYAVGRYQSARYSYVRLHPFSGRKHQLRRHLAHIHHPIVGDTTHGDGKQNKFARNQFGFENLALSCTQLGIQHPVTKKWLSITCGINPALEKLLHNWKEFEFNE</sequence>
<dbReference type="Gene3D" id="3.30.2350.10">
    <property type="entry name" value="Pseudouridine synthase"/>
    <property type="match status" value="1"/>
</dbReference>
<dbReference type="Proteomes" id="UP000219285">
    <property type="component" value="Chromosome"/>
</dbReference>
<dbReference type="PROSITE" id="PS01129">
    <property type="entry name" value="PSI_RLU"/>
    <property type="match status" value="1"/>
</dbReference>
<dbReference type="EMBL" id="CP052766">
    <property type="protein sequence ID" value="QJR81767.1"/>
    <property type="molecule type" value="Genomic_DNA"/>
</dbReference>
<evidence type="ECO:0000256" key="4">
    <source>
        <dbReference type="ARBA" id="ARBA00037670"/>
    </source>
</evidence>
<dbReference type="PANTHER" id="PTHR21600">
    <property type="entry name" value="MITOCHONDRIAL RNA PSEUDOURIDINE SYNTHASE"/>
    <property type="match status" value="1"/>
</dbReference>
<evidence type="ECO:0000259" key="10">
    <source>
        <dbReference type="Pfam" id="PF00849"/>
    </source>
</evidence>
<dbReference type="SUPFAM" id="SSF55120">
    <property type="entry name" value="Pseudouridine synthase"/>
    <property type="match status" value="1"/>
</dbReference>
<evidence type="ECO:0000256" key="2">
    <source>
        <dbReference type="ARBA" id="ARBA00023235"/>
    </source>
</evidence>
<keyword evidence="2" id="KW-0413">Isomerase</keyword>
<reference evidence="11 12" key="2">
    <citation type="submission" date="2020-04" db="EMBL/GenBank/DDBJ databases">
        <title>Complete genome sequence of Alteromonas pelagimontana 5.12T.</title>
        <authorList>
            <person name="Sinha R.K."/>
            <person name="Krishnan K.P."/>
            <person name="Kurian J.P."/>
        </authorList>
    </citation>
    <scope>NUCLEOTIDE SEQUENCE [LARGE SCALE GENOMIC DNA]</scope>
    <source>
        <strain evidence="11 12">5.12</strain>
    </source>
</reference>
<keyword evidence="1" id="KW-0819">tRNA processing</keyword>
<proteinExistence type="predicted"/>
<protein>
    <recommendedName>
        <fullName evidence="6">tRNA pseudouridine synthase C</fullName>
        <ecNumber evidence="5">5.4.99.26</ecNumber>
    </recommendedName>
    <alternativeName>
        <fullName evidence="8">tRNA pseudouridine(65) synthase</fullName>
    </alternativeName>
    <alternativeName>
        <fullName evidence="9">tRNA pseudouridylate synthase C</fullName>
    </alternativeName>
    <alternativeName>
        <fullName evidence="7">tRNA-uridine isomerase C</fullName>
    </alternativeName>
</protein>